<dbReference type="InterPro" id="IPR014202">
    <property type="entry name" value="Spore_II_R"/>
</dbReference>
<organism evidence="2 3">
    <name type="scientific">Neobacillus notoginsengisoli</name>
    <dbReference type="NCBI Taxonomy" id="1578198"/>
    <lineage>
        <taxon>Bacteria</taxon>
        <taxon>Bacillati</taxon>
        <taxon>Bacillota</taxon>
        <taxon>Bacilli</taxon>
        <taxon>Bacillales</taxon>
        <taxon>Bacillaceae</taxon>
        <taxon>Neobacillus</taxon>
    </lineage>
</organism>
<name>A0A417YT10_9BACI</name>
<reference evidence="2 3" key="1">
    <citation type="journal article" date="2017" name="Int. J. Syst. Evol. Microbiol.">
        <title>Bacillus notoginsengisoli sp. nov., a novel bacterium isolated from the rhizosphere of Panax notoginseng.</title>
        <authorList>
            <person name="Zhang M.Y."/>
            <person name="Cheng J."/>
            <person name="Cai Y."/>
            <person name="Zhang T.Y."/>
            <person name="Wu Y.Y."/>
            <person name="Manikprabhu D."/>
            <person name="Li W.J."/>
            <person name="Zhang Y.X."/>
        </authorList>
    </citation>
    <scope>NUCLEOTIDE SEQUENCE [LARGE SCALE GENOMIC DNA]</scope>
    <source>
        <strain evidence="2 3">JCM 30743</strain>
    </source>
</reference>
<comment type="caution">
    <text evidence="2">The sequence shown here is derived from an EMBL/GenBank/DDBJ whole genome shotgun (WGS) entry which is preliminary data.</text>
</comment>
<accession>A0A417YT10</accession>
<dbReference type="AlphaFoldDB" id="A0A417YT10"/>
<feature type="compositionally biased region" description="Basic and acidic residues" evidence="1">
    <location>
        <begin position="252"/>
        <end position="266"/>
    </location>
</feature>
<protein>
    <submittedName>
        <fullName evidence="2">Stage II sporulation protein R</fullName>
    </submittedName>
</protein>
<sequence>MVGEMKNKTLVWLYLVVLSIATIANLYAPQTKAAGKEEIVIPGEAIRLRILANSDRQGDQELKRMVRDAVNERITEWVSELTNLDEARMVIQSHLPEIEAEARKVLQENGSSQQAKAEFGKVQFPTKLYGEYLYPAGEYEAILITLGEGKGANWWCVLFPPLCFLDFSSGTAVRSPGFEDGENEGNRQEIEENAGEKNSKSVKETSQKEASNPPENEAAHDGKKASEKATINSRQQDEIAQKNELLGPNDTSDPKQENHYAEKIYTPEDEEPVKVKFFVVELWEKLRD</sequence>
<feature type="compositionally biased region" description="Basic and acidic residues" evidence="1">
    <location>
        <begin position="217"/>
        <end position="227"/>
    </location>
</feature>
<dbReference type="OrthoDB" id="9793324at2"/>
<keyword evidence="3" id="KW-1185">Reference proteome</keyword>
<feature type="region of interest" description="Disordered" evidence="1">
    <location>
        <begin position="176"/>
        <end position="266"/>
    </location>
</feature>
<proteinExistence type="predicted"/>
<dbReference type="EMBL" id="QWEG01000007">
    <property type="protein sequence ID" value="RHW40205.1"/>
    <property type="molecule type" value="Genomic_DNA"/>
</dbReference>
<feature type="compositionally biased region" description="Basic and acidic residues" evidence="1">
    <location>
        <begin position="184"/>
        <end position="207"/>
    </location>
</feature>
<dbReference type="Pfam" id="PF09551">
    <property type="entry name" value="Spore_II_R"/>
    <property type="match status" value="1"/>
</dbReference>
<evidence type="ECO:0000256" key="1">
    <source>
        <dbReference type="SAM" id="MobiDB-lite"/>
    </source>
</evidence>
<evidence type="ECO:0000313" key="3">
    <source>
        <dbReference type="Proteomes" id="UP000284416"/>
    </source>
</evidence>
<dbReference type="NCBIfam" id="TIGR02837">
    <property type="entry name" value="spore_II_R"/>
    <property type="match status" value="1"/>
</dbReference>
<evidence type="ECO:0000313" key="2">
    <source>
        <dbReference type="EMBL" id="RHW40205.1"/>
    </source>
</evidence>
<dbReference type="Proteomes" id="UP000284416">
    <property type="component" value="Unassembled WGS sequence"/>
</dbReference>
<gene>
    <name evidence="2" type="primary">spoIIR</name>
    <name evidence="2" type="ORF">D1B31_11635</name>
</gene>